<evidence type="ECO:0000256" key="1">
    <source>
        <dbReference type="ARBA" id="ARBA00023015"/>
    </source>
</evidence>
<name>A0A1B1N2W8_9BACL</name>
<dbReference type="PROSITE" id="PS52050">
    <property type="entry name" value="WYL"/>
    <property type="match status" value="1"/>
</dbReference>
<feature type="domain" description="HTH deoR-type" evidence="3">
    <location>
        <begin position="3"/>
        <end position="61"/>
    </location>
</feature>
<dbReference type="PANTHER" id="PTHR34580:SF9">
    <property type="entry name" value="SLL5097 PROTEIN"/>
    <property type="match status" value="1"/>
</dbReference>
<keyword evidence="1" id="KW-0805">Transcription regulation</keyword>
<dbReference type="GO" id="GO:0003700">
    <property type="term" value="F:DNA-binding transcription factor activity"/>
    <property type="evidence" value="ECO:0007669"/>
    <property type="project" value="InterPro"/>
</dbReference>
<dbReference type="InterPro" id="IPR013196">
    <property type="entry name" value="HTH_11"/>
</dbReference>
<dbReference type="AlphaFoldDB" id="A0A1B1N2W8"/>
<proteinExistence type="predicted"/>
<dbReference type="KEGG" id="pyg:AWM70_15160"/>
<gene>
    <name evidence="4" type="ORF">AWM70_15160</name>
</gene>
<dbReference type="InterPro" id="IPR026881">
    <property type="entry name" value="WYL_dom"/>
</dbReference>
<dbReference type="InterPro" id="IPR051534">
    <property type="entry name" value="CBASS_pafABC_assoc_protein"/>
</dbReference>
<dbReference type="Pfam" id="PF13280">
    <property type="entry name" value="WYL"/>
    <property type="match status" value="1"/>
</dbReference>
<dbReference type="Pfam" id="PF08279">
    <property type="entry name" value="HTH_11"/>
    <property type="match status" value="1"/>
</dbReference>
<sequence>MQKSQRLIQLMMRINAKRSFTVRELAEEFGLSTRTITRDLQELSELGVPVYSIQGRGGGYKLLRERVLPPISFTENEAVALFFACQSMDYYSSMPFGEGAEGALHKFYHYLPADIREQIDRLKNRVMFWSPYRSMSVEILQTLLQAIMIQSVVTIEYKSSSGVSKRDIQPIGLYASSGYWYCPAYCFTREDIRQFRADRILSAELNRAVPGRAEVSRKTLLDKPVQTDQEQITLELEVTKKGVWMLESNARFGPHLHRHEDGGGTLTLEIAAQDMAFYLDLIWQWGEEVIIVEPAEAKAYMRRKMEAMRLLYGEPSPKGGPA</sequence>
<keyword evidence="4" id="KW-0238">DNA-binding</keyword>
<dbReference type="EMBL" id="CP014167">
    <property type="protein sequence ID" value="ANS75774.1"/>
    <property type="molecule type" value="Genomic_DNA"/>
</dbReference>
<dbReference type="PIRSF" id="PIRSF016838">
    <property type="entry name" value="PafC"/>
    <property type="match status" value="1"/>
</dbReference>
<dbReference type="InterPro" id="IPR057727">
    <property type="entry name" value="WCX_dom"/>
</dbReference>
<dbReference type="Pfam" id="PF25583">
    <property type="entry name" value="WCX"/>
    <property type="match status" value="1"/>
</dbReference>
<evidence type="ECO:0000313" key="5">
    <source>
        <dbReference type="Proteomes" id="UP000092573"/>
    </source>
</evidence>
<dbReference type="RefSeq" id="WP_068697814.1">
    <property type="nucleotide sequence ID" value="NZ_CP014167.1"/>
</dbReference>
<evidence type="ECO:0000313" key="4">
    <source>
        <dbReference type="EMBL" id="ANS75774.1"/>
    </source>
</evidence>
<keyword evidence="5" id="KW-1185">Reference proteome</keyword>
<dbReference type="InterPro" id="IPR001034">
    <property type="entry name" value="DeoR_HTH"/>
</dbReference>
<dbReference type="PROSITE" id="PS51000">
    <property type="entry name" value="HTH_DEOR_2"/>
    <property type="match status" value="1"/>
</dbReference>
<protein>
    <submittedName>
        <fullName evidence="4">DNA-binding protein</fullName>
    </submittedName>
</protein>
<dbReference type="Proteomes" id="UP000092573">
    <property type="component" value="Chromosome"/>
</dbReference>
<dbReference type="OrthoDB" id="9815009at2"/>
<dbReference type="GO" id="GO:0003677">
    <property type="term" value="F:DNA binding"/>
    <property type="evidence" value="ECO:0007669"/>
    <property type="project" value="UniProtKB-KW"/>
</dbReference>
<dbReference type="Gene3D" id="1.10.10.10">
    <property type="entry name" value="Winged helix-like DNA-binding domain superfamily/Winged helix DNA-binding domain"/>
    <property type="match status" value="1"/>
</dbReference>
<dbReference type="PANTHER" id="PTHR34580">
    <property type="match status" value="1"/>
</dbReference>
<dbReference type="InterPro" id="IPR028349">
    <property type="entry name" value="PafC-like"/>
</dbReference>
<keyword evidence="2" id="KW-0804">Transcription</keyword>
<dbReference type="InterPro" id="IPR036388">
    <property type="entry name" value="WH-like_DNA-bd_sf"/>
</dbReference>
<dbReference type="STRING" id="1462996.AWM70_15160"/>
<evidence type="ECO:0000256" key="2">
    <source>
        <dbReference type="ARBA" id="ARBA00023163"/>
    </source>
</evidence>
<evidence type="ECO:0000259" key="3">
    <source>
        <dbReference type="PROSITE" id="PS51000"/>
    </source>
</evidence>
<dbReference type="InterPro" id="IPR036390">
    <property type="entry name" value="WH_DNA-bd_sf"/>
</dbReference>
<dbReference type="SMART" id="SM00420">
    <property type="entry name" value="HTH_DEOR"/>
    <property type="match status" value="1"/>
</dbReference>
<dbReference type="SUPFAM" id="SSF46785">
    <property type="entry name" value="Winged helix' DNA-binding domain"/>
    <property type="match status" value="1"/>
</dbReference>
<organism evidence="4 5">
    <name type="scientific">Paenibacillus yonginensis</name>
    <dbReference type="NCBI Taxonomy" id="1462996"/>
    <lineage>
        <taxon>Bacteria</taxon>
        <taxon>Bacillati</taxon>
        <taxon>Bacillota</taxon>
        <taxon>Bacilli</taxon>
        <taxon>Bacillales</taxon>
        <taxon>Paenibacillaceae</taxon>
        <taxon>Paenibacillus</taxon>
    </lineage>
</organism>
<accession>A0A1B1N2W8</accession>
<reference evidence="4 5" key="1">
    <citation type="submission" date="2016-01" db="EMBL/GenBank/DDBJ databases">
        <title>Complete Genome Sequence of Paenibacillus yonginensis DCY84, a novel Plant Growth-Promoting Bacteria with Elicitation of Induced Systemic Resistance.</title>
        <authorList>
            <person name="Kim Y.J."/>
            <person name="Yang D.C."/>
            <person name="Sukweenadhi J."/>
        </authorList>
    </citation>
    <scope>NUCLEOTIDE SEQUENCE [LARGE SCALE GENOMIC DNA]</scope>
    <source>
        <strain evidence="4 5">DCY84</strain>
    </source>
</reference>